<dbReference type="AlphaFoldDB" id="A0A379A9D6"/>
<dbReference type="SUPFAM" id="SSF69864">
    <property type="entry name" value="Argininosuccinate synthetase, C-terminal domain"/>
    <property type="match status" value="1"/>
</dbReference>
<dbReference type="UniPathway" id="UPA00068">
    <property type="reaction ID" value="UER00113"/>
</dbReference>
<dbReference type="Proteomes" id="UP000254640">
    <property type="component" value="Unassembled WGS sequence"/>
</dbReference>
<dbReference type="Pfam" id="PF20979">
    <property type="entry name" value="Arginosuc_syn_C"/>
    <property type="match status" value="1"/>
</dbReference>
<feature type="domain" description="Arginosuccinate synthase C-terminal" evidence="1">
    <location>
        <begin position="2"/>
        <end position="48"/>
    </location>
</feature>
<dbReference type="EMBL" id="UGSO01000001">
    <property type="protein sequence ID" value="SUB14427.1"/>
    <property type="molecule type" value="Genomic_DNA"/>
</dbReference>
<dbReference type="GO" id="GO:0006526">
    <property type="term" value="P:L-arginine biosynthetic process"/>
    <property type="evidence" value="ECO:0007669"/>
    <property type="project" value="UniProtKB-UniPathway"/>
</dbReference>
<accession>A0A379A9D6</accession>
<reference evidence="2 3" key="1">
    <citation type="submission" date="2018-06" db="EMBL/GenBank/DDBJ databases">
        <authorList>
            <consortium name="Pathogen Informatics"/>
            <person name="Doyle S."/>
        </authorList>
    </citation>
    <scope>NUCLEOTIDE SEQUENCE [LARGE SCALE GENOMIC DNA]</scope>
    <source>
        <strain evidence="2 3">NCTC9381</strain>
    </source>
</reference>
<name>A0A379A9D6_ENTAG</name>
<evidence type="ECO:0000313" key="2">
    <source>
        <dbReference type="EMBL" id="SUB14427.1"/>
    </source>
</evidence>
<evidence type="ECO:0000259" key="1">
    <source>
        <dbReference type="Pfam" id="PF20979"/>
    </source>
</evidence>
<evidence type="ECO:0000313" key="3">
    <source>
        <dbReference type="Proteomes" id="UP000254640"/>
    </source>
</evidence>
<organism evidence="2 3">
    <name type="scientific">Enterobacter agglomerans</name>
    <name type="common">Erwinia herbicola</name>
    <name type="synonym">Pantoea agglomerans</name>
    <dbReference type="NCBI Taxonomy" id="549"/>
    <lineage>
        <taxon>Bacteria</taxon>
        <taxon>Pseudomonadati</taxon>
        <taxon>Pseudomonadota</taxon>
        <taxon>Gammaproteobacteria</taxon>
        <taxon>Enterobacterales</taxon>
        <taxon>Erwiniaceae</taxon>
        <taxon>Pantoea</taxon>
        <taxon>Pantoea agglomerans group</taxon>
    </lineage>
</organism>
<dbReference type="GO" id="GO:0004055">
    <property type="term" value="F:argininosuccinate synthase activity"/>
    <property type="evidence" value="ECO:0007669"/>
    <property type="project" value="InterPro"/>
</dbReference>
<gene>
    <name evidence="2" type="ORF">NCTC9381_00267</name>
</gene>
<dbReference type="InterPro" id="IPR048268">
    <property type="entry name" value="Arginosuc_syn_C"/>
</dbReference>
<dbReference type="Gene3D" id="3.90.1260.10">
    <property type="entry name" value="Argininosuccinate synthetase, chain A, domain 2"/>
    <property type="match status" value="1"/>
</dbReference>
<proteinExistence type="predicted"/>
<protein>
    <submittedName>
        <fullName evidence="2">Argininosuccinate synthase</fullName>
    </submittedName>
</protein>
<keyword evidence="3" id="KW-1185">Reference proteome</keyword>
<dbReference type="InterPro" id="IPR024074">
    <property type="entry name" value="AS_cat/multimer_dom_body"/>
</dbReference>
<sequence>MVNALRAVEQLVLDRDSFKWREQLGHEMSYVVYDGRWFAPLRKSIQAACRIAGGRG</sequence>